<dbReference type="InterPro" id="IPR013762">
    <property type="entry name" value="Integrase-like_cat_sf"/>
</dbReference>
<dbReference type="GO" id="GO:0003677">
    <property type="term" value="F:DNA binding"/>
    <property type="evidence" value="ECO:0007669"/>
    <property type="project" value="UniProtKB-KW"/>
</dbReference>
<dbReference type="GO" id="GO:0006310">
    <property type="term" value="P:DNA recombination"/>
    <property type="evidence" value="ECO:0007669"/>
    <property type="project" value="UniProtKB-KW"/>
</dbReference>
<dbReference type="InterPro" id="IPR011010">
    <property type="entry name" value="DNA_brk_join_enz"/>
</dbReference>
<dbReference type="InterPro" id="IPR002104">
    <property type="entry name" value="Integrase_catalytic"/>
</dbReference>
<keyword evidence="2" id="KW-0238">DNA-binding</keyword>
<keyword evidence="3" id="KW-0233">DNA recombination</keyword>
<evidence type="ECO:0000256" key="1">
    <source>
        <dbReference type="ARBA" id="ARBA00008857"/>
    </source>
</evidence>
<protein>
    <submittedName>
        <fullName evidence="5">Site-specific recombinase XerD</fullName>
    </submittedName>
</protein>
<proteinExistence type="inferred from homology"/>
<evidence type="ECO:0000256" key="2">
    <source>
        <dbReference type="ARBA" id="ARBA00023125"/>
    </source>
</evidence>
<organism evidence="5 6">
    <name type="scientific">Amycolatopsis echigonensis</name>
    <dbReference type="NCBI Taxonomy" id="2576905"/>
    <lineage>
        <taxon>Bacteria</taxon>
        <taxon>Bacillati</taxon>
        <taxon>Actinomycetota</taxon>
        <taxon>Actinomycetes</taxon>
        <taxon>Pseudonocardiales</taxon>
        <taxon>Pseudonocardiaceae</taxon>
        <taxon>Amycolatopsis</taxon>
    </lineage>
</organism>
<accession>A0A2N3WF96</accession>
<name>A0A2N3WF96_9PSEU</name>
<dbReference type="Pfam" id="PF00589">
    <property type="entry name" value="Phage_integrase"/>
    <property type="match status" value="1"/>
</dbReference>
<keyword evidence="6" id="KW-1185">Reference proteome</keyword>
<dbReference type="Proteomes" id="UP000233750">
    <property type="component" value="Unassembled WGS sequence"/>
</dbReference>
<sequence length="757" mass="85619">MTTSKVTPVGAVRPGLLEKLVAAVRPEFRAEILAFGPDDPVLGGKPCRVTGCGRTGRIRGLCFGHDSRWRREGKPDLGHFIATTDPRMKGHQPLASCRIPGCLRGRKERGLCTRHHYAWQRSGQSDLNQWVAALPPVVEPDPPATCRIAYCDLWVHADLPFCLTHGIRWKEQGRPDIDDYARGYENDSTPGHERIDLRELDAHLRLETQYALQCRHDDAAIRIAPSAVQVVVNFLAATEVSSLLDHDEHAWLQAWKQRFPKRARFSNGDSGRALLIYARRKVEESHLGRGWDVEYRRDAWRLRNLGVEEGPATVRFDQISQTWLKELAKRWIRWRLSSGLGTGSATKAALALTSFSRFLTSPAVGVDRLAQVDRPLLERYLADLHTELAGKKIHGERISQLHLFLQAIRRHGWDESLPANATLHSEDFPKKGQLLPRALAEHVMTQLEDPHNLNQWNDPDRRLITLILIRCGLRLGDTLRLAVDCVVHDADNAPYLRYVNHKMKREALVPIDEELEAQIIKQRRKVSDCWPNRIPVLFPRSRANPDGSKRASHSGYQHALAEWLRRCDIRDAHGNPVHVTPHQYRHSLGTRLINLDVPQEVVRRILDHDSHAMTAHYARLADTTIRRHWEKARKVNATGQTVTLAPDGPMAEAAWAKQRIGRATQALPNGYCSLPLVKTCPHANACLTCPMFVTTAEFLPQHRHHHQEVLQIISAAEARGHTRQAEMNRQVADNLEKIITTLEVDDPGQQEAAADAS</sequence>
<evidence type="ECO:0000259" key="4">
    <source>
        <dbReference type="PROSITE" id="PS51898"/>
    </source>
</evidence>
<dbReference type="Gene3D" id="1.10.443.10">
    <property type="entry name" value="Intergrase catalytic core"/>
    <property type="match status" value="1"/>
</dbReference>
<dbReference type="GO" id="GO:0015074">
    <property type="term" value="P:DNA integration"/>
    <property type="evidence" value="ECO:0007669"/>
    <property type="project" value="InterPro"/>
</dbReference>
<feature type="domain" description="Tyr recombinase" evidence="4">
    <location>
        <begin position="434"/>
        <end position="630"/>
    </location>
</feature>
<dbReference type="PROSITE" id="PS51898">
    <property type="entry name" value="TYR_RECOMBINASE"/>
    <property type="match status" value="1"/>
</dbReference>
<evidence type="ECO:0000313" key="5">
    <source>
        <dbReference type="EMBL" id="PKV92558.1"/>
    </source>
</evidence>
<reference evidence="5 6" key="1">
    <citation type="submission" date="2017-12" db="EMBL/GenBank/DDBJ databases">
        <title>Sequencing the genomes of 1000 Actinobacteria strains.</title>
        <authorList>
            <person name="Klenk H.-P."/>
        </authorList>
    </citation>
    <scope>NUCLEOTIDE SEQUENCE [LARGE SCALE GENOMIC DNA]</scope>
    <source>
        <strain evidence="5 6">DSM 45165</strain>
    </source>
</reference>
<comment type="caution">
    <text evidence="5">The sequence shown here is derived from an EMBL/GenBank/DDBJ whole genome shotgun (WGS) entry which is preliminary data.</text>
</comment>
<dbReference type="EMBL" id="PJMY01000003">
    <property type="protein sequence ID" value="PKV92558.1"/>
    <property type="molecule type" value="Genomic_DNA"/>
</dbReference>
<dbReference type="CDD" id="cd00397">
    <property type="entry name" value="DNA_BRE_C"/>
    <property type="match status" value="1"/>
</dbReference>
<dbReference type="InterPro" id="IPR050090">
    <property type="entry name" value="Tyrosine_recombinase_XerCD"/>
</dbReference>
<evidence type="ECO:0000313" key="6">
    <source>
        <dbReference type="Proteomes" id="UP000233750"/>
    </source>
</evidence>
<dbReference type="PANTHER" id="PTHR30349">
    <property type="entry name" value="PHAGE INTEGRASE-RELATED"/>
    <property type="match status" value="1"/>
</dbReference>
<dbReference type="AlphaFoldDB" id="A0A2N3WF96"/>
<gene>
    <name evidence="5" type="ORF">ATK30_3377</name>
</gene>
<comment type="similarity">
    <text evidence="1">Belongs to the 'phage' integrase family.</text>
</comment>
<dbReference type="SUPFAM" id="SSF56349">
    <property type="entry name" value="DNA breaking-rejoining enzymes"/>
    <property type="match status" value="1"/>
</dbReference>
<dbReference type="PANTHER" id="PTHR30349:SF41">
    <property type="entry name" value="INTEGRASE_RECOMBINASE PROTEIN MJ0367-RELATED"/>
    <property type="match status" value="1"/>
</dbReference>
<evidence type="ECO:0000256" key="3">
    <source>
        <dbReference type="ARBA" id="ARBA00023172"/>
    </source>
</evidence>
<dbReference type="OrthoDB" id="8421690at2"/>
<dbReference type="RefSeq" id="WP_101436355.1">
    <property type="nucleotide sequence ID" value="NZ_PJMY01000003.1"/>
</dbReference>